<comment type="caution">
    <text evidence="1">The sequence shown here is derived from an EMBL/GenBank/DDBJ whole genome shotgun (WGS) entry which is preliminary data.</text>
</comment>
<dbReference type="RefSeq" id="WP_380750096.1">
    <property type="nucleotide sequence ID" value="NZ_JBHULT010000006.1"/>
</dbReference>
<evidence type="ECO:0008006" key="3">
    <source>
        <dbReference type="Google" id="ProtNLM"/>
    </source>
</evidence>
<sequence>MSFKKFLIVLILIIPFYGCEEDKDPITLEETEIQYNILESGSFRVSDDNTINEQYLVFKNQEEWSVFLSLMEFKSPEKGKEFENLDFNFTDKTLLIITSEYDYTCCKEIKINKVYRNQGQIHVTFEVDPSTEAEQITSQSYLLFEVNKA</sequence>
<proteinExistence type="predicted"/>
<dbReference type="Proteomes" id="UP001597468">
    <property type="component" value="Unassembled WGS sequence"/>
</dbReference>
<keyword evidence="2" id="KW-1185">Reference proteome</keyword>
<gene>
    <name evidence="1" type="ORF">ACFSTG_06865</name>
</gene>
<reference evidence="2" key="1">
    <citation type="journal article" date="2019" name="Int. J. Syst. Evol. Microbiol.">
        <title>The Global Catalogue of Microorganisms (GCM) 10K type strain sequencing project: providing services to taxonomists for standard genome sequencing and annotation.</title>
        <authorList>
            <consortium name="The Broad Institute Genomics Platform"/>
            <consortium name="The Broad Institute Genome Sequencing Center for Infectious Disease"/>
            <person name="Wu L."/>
            <person name="Ma J."/>
        </authorList>
    </citation>
    <scope>NUCLEOTIDE SEQUENCE [LARGE SCALE GENOMIC DNA]</scope>
    <source>
        <strain evidence="2">KCTC 42585</strain>
    </source>
</reference>
<evidence type="ECO:0000313" key="2">
    <source>
        <dbReference type="Proteomes" id="UP001597468"/>
    </source>
</evidence>
<name>A0ABW5IXQ9_9FLAO</name>
<accession>A0ABW5IXQ9</accession>
<dbReference type="EMBL" id="JBHULT010000006">
    <property type="protein sequence ID" value="MFD2517609.1"/>
    <property type="molecule type" value="Genomic_DNA"/>
</dbReference>
<protein>
    <recommendedName>
        <fullName evidence="3">Lipoprotein</fullName>
    </recommendedName>
</protein>
<evidence type="ECO:0000313" key="1">
    <source>
        <dbReference type="EMBL" id="MFD2517609.1"/>
    </source>
</evidence>
<organism evidence="1 2">
    <name type="scientific">Salinimicrobium flavum</name>
    <dbReference type="NCBI Taxonomy" id="1737065"/>
    <lineage>
        <taxon>Bacteria</taxon>
        <taxon>Pseudomonadati</taxon>
        <taxon>Bacteroidota</taxon>
        <taxon>Flavobacteriia</taxon>
        <taxon>Flavobacteriales</taxon>
        <taxon>Flavobacteriaceae</taxon>
        <taxon>Salinimicrobium</taxon>
    </lineage>
</organism>